<dbReference type="PANTHER" id="PTHR15555:SF0">
    <property type="entry name" value="ZINC FINGER HIT DOMAIN-CONTAINING PROTEIN 2"/>
    <property type="match status" value="1"/>
</dbReference>
<feature type="compositionally biased region" description="Acidic residues" evidence="2">
    <location>
        <begin position="396"/>
        <end position="419"/>
    </location>
</feature>
<feature type="compositionally biased region" description="Low complexity" evidence="2">
    <location>
        <begin position="385"/>
        <end position="395"/>
    </location>
</feature>
<keyword evidence="5" id="KW-1185">Reference proteome</keyword>
<feature type="compositionally biased region" description="Basic and acidic residues" evidence="2">
    <location>
        <begin position="614"/>
        <end position="628"/>
    </location>
</feature>
<dbReference type="PROSITE" id="PS51083">
    <property type="entry name" value="ZF_HIT"/>
    <property type="match status" value="1"/>
</dbReference>
<feature type="compositionally biased region" description="Basic and acidic residues" evidence="2">
    <location>
        <begin position="338"/>
        <end position="349"/>
    </location>
</feature>
<dbReference type="CDD" id="cd23024">
    <property type="entry name" value="zf-HIT_ZNHIT2-3"/>
    <property type="match status" value="1"/>
</dbReference>
<feature type="compositionally biased region" description="Polar residues" evidence="2">
    <location>
        <begin position="362"/>
        <end position="371"/>
    </location>
</feature>
<keyword evidence="1" id="KW-0862">Zinc</keyword>
<dbReference type="SUPFAM" id="SSF144232">
    <property type="entry name" value="HIT/MYND zinc finger-like"/>
    <property type="match status" value="1"/>
</dbReference>
<feature type="compositionally biased region" description="Pro residues" evidence="2">
    <location>
        <begin position="424"/>
        <end position="433"/>
    </location>
</feature>
<gene>
    <name evidence="4" type="primary">ZNHIT2</name>
</gene>
<sequence length="628" mass="66803">MAAACDHCAAGGAPYTCPRCNRRLCSLGCYRGHGACAEAFYREQVLRELSSQPPPEPSERARLRDAIGRLRDGAGRGEERGLWGRLSEEQKAEFRRMLKNGEAARLLPPWRPWWWGRRRLVEEIGEEGWAAGKGTSSKGAAATGGTDGKRGDGVAHKSKGAARGGNERDARGGKKGTTRGGNERVASKRAASAANVANERTANVANEAEAKVANVVSENEANAANERADSAANVANERTANVVNVVGETEASVANERTGSVANKSTANMADKSEAVVTNMADKGTANTADKSEAIVANRSEAIRKEEEEKGKKMECRDTSDSGDSGGSGVTNDNGVTSDDKDSADRVTDDNGVTNDDEDSANRVTNDNGVTNEDEDSADNGVTNDSSVTDDSSVTSDDEDSADAGDTDTDEDGADDDADAGIPGPTPPTPTSVPPLSSFRAPTPSPLLRFQLPNVLYGYAFALSLHVGDDSFLPDVAVAAVAVSAALRCRRPFSSTVEALLDARRSAEAAGYPRCPLGDAGTLMAVAELMRGRSRHRPTEDVETALYHMEVMLERAGRMGRGEERERLGRARRKCRFLLAWSRERGAAALGEMAAETEELSAKMAEGGRGPWGGEKKQREGNPWRWEA</sequence>
<protein>
    <recommendedName>
        <fullName evidence="3">HIT-type domain-containing protein</fullName>
    </recommendedName>
</protein>
<name>A0A803XT27_MELGA</name>
<feature type="region of interest" description="Disordered" evidence="2">
    <location>
        <begin position="262"/>
        <end position="440"/>
    </location>
</feature>
<evidence type="ECO:0000256" key="1">
    <source>
        <dbReference type="PROSITE-ProRule" id="PRU00453"/>
    </source>
</evidence>
<keyword evidence="1" id="KW-0479">Metal-binding</keyword>
<reference evidence="4" key="2">
    <citation type="submission" date="2025-08" db="UniProtKB">
        <authorList>
            <consortium name="Ensembl"/>
        </authorList>
    </citation>
    <scope>IDENTIFICATION</scope>
</reference>
<feature type="region of interest" description="Disordered" evidence="2">
    <location>
        <begin position="601"/>
        <end position="628"/>
    </location>
</feature>
<feature type="region of interest" description="Disordered" evidence="2">
    <location>
        <begin position="130"/>
        <end position="196"/>
    </location>
</feature>
<dbReference type="Gene3D" id="3.30.60.190">
    <property type="match status" value="1"/>
</dbReference>
<evidence type="ECO:0000313" key="4">
    <source>
        <dbReference type="Ensembl" id="ENSMGAP00000022673.1"/>
    </source>
</evidence>
<dbReference type="PANTHER" id="PTHR15555">
    <property type="entry name" value="ZINC FINGER HIT DOMAIN CONTAINING PROTEIN 2 PROTEIN FON -RELATED"/>
    <property type="match status" value="1"/>
</dbReference>
<evidence type="ECO:0000313" key="5">
    <source>
        <dbReference type="Proteomes" id="UP000001645"/>
    </source>
</evidence>
<dbReference type="Proteomes" id="UP000001645">
    <property type="component" value="Unplaced"/>
</dbReference>
<feature type="compositionally biased region" description="Basic and acidic residues" evidence="2">
    <location>
        <begin position="301"/>
        <end position="320"/>
    </location>
</feature>
<dbReference type="AlphaFoldDB" id="A0A803XT27"/>
<keyword evidence="1" id="KW-0863">Zinc-finger</keyword>
<feature type="compositionally biased region" description="Low complexity" evidence="2">
    <location>
        <begin position="130"/>
        <end position="144"/>
    </location>
</feature>
<evidence type="ECO:0000256" key="2">
    <source>
        <dbReference type="SAM" id="MobiDB-lite"/>
    </source>
</evidence>
<accession>A0A803XT27</accession>
<dbReference type="InterPro" id="IPR007529">
    <property type="entry name" value="Znf_HIT"/>
</dbReference>
<reference evidence="4" key="3">
    <citation type="submission" date="2025-09" db="UniProtKB">
        <authorList>
            <consortium name="Ensembl"/>
        </authorList>
    </citation>
    <scope>IDENTIFICATION</scope>
</reference>
<dbReference type="GO" id="GO:0008270">
    <property type="term" value="F:zinc ion binding"/>
    <property type="evidence" value="ECO:0007669"/>
    <property type="project" value="UniProtKB-UniRule"/>
</dbReference>
<dbReference type="Pfam" id="PF04438">
    <property type="entry name" value="zf-HIT"/>
    <property type="match status" value="1"/>
</dbReference>
<organism evidence="4 5">
    <name type="scientific">Meleagris gallopavo</name>
    <name type="common">Wild turkey</name>
    <dbReference type="NCBI Taxonomy" id="9103"/>
    <lineage>
        <taxon>Eukaryota</taxon>
        <taxon>Metazoa</taxon>
        <taxon>Chordata</taxon>
        <taxon>Craniata</taxon>
        <taxon>Vertebrata</taxon>
        <taxon>Euteleostomi</taxon>
        <taxon>Archelosauria</taxon>
        <taxon>Archosauria</taxon>
        <taxon>Dinosauria</taxon>
        <taxon>Saurischia</taxon>
        <taxon>Theropoda</taxon>
        <taxon>Coelurosauria</taxon>
        <taxon>Aves</taxon>
        <taxon>Neognathae</taxon>
        <taxon>Galloanserae</taxon>
        <taxon>Galliformes</taxon>
        <taxon>Phasianidae</taxon>
        <taxon>Meleagridinae</taxon>
        <taxon>Meleagris</taxon>
    </lineage>
</organism>
<dbReference type="Ensembl" id="ENSMGAT00000034671.1">
    <property type="protein sequence ID" value="ENSMGAP00000022673.1"/>
    <property type="gene ID" value="ENSMGAG00000019524.1"/>
</dbReference>
<dbReference type="GeneTree" id="ENSGT00390000017147"/>
<reference evidence="4" key="1">
    <citation type="journal article" date="2010" name="PLoS Biol.">
        <title>Multi-platform next-generation sequencing of the domestic turkey (Meleagris gallopavo): genome assembly and analysis.</title>
        <authorList>
            <person name="Dalloul R.A."/>
            <person name="Long J.A."/>
            <person name="Zimin A.V."/>
            <person name="Aslam L."/>
            <person name="Beal K."/>
            <person name="Blomberg L.A."/>
            <person name="Bouffard P."/>
            <person name="Burt D.W."/>
            <person name="Crasta O."/>
            <person name="Crooijmans R.P."/>
            <person name="Cooper K."/>
            <person name="Coulombe R.A."/>
            <person name="De S."/>
            <person name="Delany M.E."/>
            <person name="Dodgson J.B."/>
            <person name="Dong J.J."/>
            <person name="Evans C."/>
            <person name="Frederickson K.M."/>
            <person name="Flicek P."/>
            <person name="Florea L."/>
            <person name="Folkerts O."/>
            <person name="Groenen M.A."/>
            <person name="Harkins T.T."/>
            <person name="Herrero J."/>
            <person name="Hoffmann S."/>
            <person name="Megens H.J."/>
            <person name="Jiang A."/>
            <person name="de Jong P."/>
            <person name="Kaiser P."/>
            <person name="Kim H."/>
            <person name="Kim K.W."/>
            <person name="Kim S."/>
            <person name="Langenberger D."/>
            <person name="Lee M.K."/>
            <person name="Lee T."/>
            <person name="Mane S."/>
            <person name="Marcais G."/>
            <person name="Marz M."/>
            <person name="McElroy A.P."/>
            <person name="Modise T."/>
            <person name="Nefedov M."/>
            <person name="Notredame C."/>
            <person name="Paton I.R."/>
            <person name="Payne W.S."/>
            <person name="Pertea G."/>
            <person name="Prickett D."/>
            <person name="Puiu D."/>
            <person name="Qioa D."/>
            <person name="Raineri E."/>
            <person name="Ruffier M."/>
            <person name="Salzberg S.L."/>
            <person name="Schatz M.C."/>
            <person name="Scheuring C."/>
            <person name="Schmidt C.J."/>
            <person name="Schroeder S."/>
            <person name="Searle S.M."/>
            <person name="Smith E.J."/>
            <person name="Smith J."/>
            <person name="Sonstegard T.S."/>
            <person name="Stadler P.F."/>
            <person name="Tafer H."/>
            <person name="Tu Z.J."/>
            <person name="Van Tassell C.P."/>
            <person name="Vilella A.J."/>
            <person name="Williams K.P."/>
            <person name="Yorke J.A."/>
            <person name="Zhang L."/>
            <person name="Zhang H.B."/>
            <person name="Zhang X."/>
            <person name="Zhang Y."/>
            <person name="Reed K.M."/>
        </authorList>
    </citation>
    <scope>NUCLEOTIDE SEQUENCE [LARGE SCALE GENOMIC DNA]</scope>
</reference>
<proteinExistence type="predicted"/>
<feature type="domain" description="HIT-type" evidence="3">
    <location>
        <begin position="5"/>
        <end position="36"/>
    </location>
</feature>
<dbReference type="InParanoid" id="A0A803XT27"/>
<dbReference type="InterPro" id="IPR039646">
    <property type="entry name" value="ZNHIT2"/>
</dbReference>
<evidence type="ECO:0000259" key="3">
    <source>
        <dbReference type="PROSITE" id="PS51083"/>
    </source>
</evidence>